<reference evidence="1 2" key="1">
    <citation type="journal article" date="2019" name="Sci. Rep.">
        <title>Orb-weaving spider Araneus ventricosus genome elucidates the spidroin gene catalogue.</title>
        <authorList>
            <person name="Kono N."/>
            <person name="Nakamura H."/>
            <person name="Ohtoshi R."/>
            <person name="Moran D.A.P."/>
            <person name="Shinohara A."/>
            <person name="Yoshida Y."/>
            <person name="Fujiwara M."/>
            <person name="Mori M."/>
            <person name="Tomita M."/>
            <person name="Arakawa K."/>
        </authorList>
    </citation>
    <scope>NUCLEOTIDE SEQUENCE [LARGE SCALE GENOMIC DNA]</scope>
</reference>
<sequence>MVINRENSPFKDPYLGQTPQKKERLRCNCVKIFPKKRKRREEEEERKGEICKQGGYKIHGTYQLFNRLKYDSLPHLERFTFSSMKYTKRKYCNHQKKFRLVRARSPLQTSLKSSTIWEVYLCVYEHAQL</sequence>
<dbReference type="EMBL" id="BGPR01028674">
    <property type="protein sequence ID" value="GBN99977.1"/>
    <property type="molecule type" value="Genomic_DNA"/>
</dbReference>
<keyword evidence="2" id="KW-1185">Reference proteome</keyword>
<evidence type="ECO:0000313" key="1">
    <source>
        <dbReference type="EMBL" id="GBN99977.1"/>
    </source>
</evidence>
<accession>A0A4Y2THE7</accession>
<protein>
    <submittedName>
        <fullName evidence="1">Uncharacterized protein</fullName>
    </submittedName>
</protein>
<dbReference type="AlphaFoldDB" id="A0A4Y2THE7"/>
<gene>
    <name evidence="1" type="ORF">AVEN_67126_1</name>
</gene>
<dbReference type="Proteomes" id="UP000499080">
    <property type="component" value="Unassembled WGS sequence"/>
</dbReference>
<proteinExistence type="predicted"/>
<comment type="caution">
    <text evidence="1">The sequence shown here is derived from an EMBL/GenBank/DDBJ whole genome shotgun (WGS) entry which is preliminary data.</text>
</comment>
<evidence type="ECO:0000313" key="2">
    <source>
        <dbReference type="Proteomes" id="UP000499080"/>
    </source>
</evidence>
<name>A0A4Y2THE7_ARAVE</name>
<organism evidence="1 2">
    <name type="scientific">Araneus ventricosus</name>
    <name type="common">Orbweaver spider</name>
    <name type="synonym">Epeira ventricosa</name>
    <dbReference type="NCBI Taxonomy" id="182803"/>
    <lineage>
        <taxon>Eukaryota</taxon>
        <taxon>Metazoa</taxon>
        <taxon>Ecdysozoa</taxon>
        <taxon>Arthropoda</taxon>
        <taxon>Chelicerata</taxon>
        <taxon>Arachnida</taxon>
        <taxon>Araneae</taxon>
        <taxon>Araneomorphae</taxon>
        <taxon>Entelegynae</taxon>
        <taxon>Araneoidea</taxon>
        <taxon>Araneidae</taxon>
        <taxon>Araneus</taxon>
    </lineage>
</organism>